<dbReference type="Pfam" id="PF03797">
    <property type="entry name" value="Autotransporter"/>
    <property type="match status" value="1"/>
</dbReference>
<dbReference type="Proteomes" id="UP000001260">
    <property type="component" value="Chromosome"/>
</dbReference>
<sequence>MANCFPRFINSKAPPPKGEGKPLHSGLLGSGLGFHTHQKSKQDLHGFSSRAFGYSTQSLLSSETHHLISLSFAQVLGKIKELKSQNKVSSHNYSLGLALQFPWLDENFITSASLGYCYGAHHMTSFYPQNKKSETHFRNQALSASLACCFPEMFSFFGLYLTPFIQANAVRAEQSKVQETGDFSRKASNQHPLINVTLPVGMHTTWHSETKLPNIWEVQLAYQPAIYRQNPKVLMTLVQSNGSWTTSGTPVARHALHAEGKNSVYLFKHMLVFLDYQVDLASSTITHYVNCGSEIAF</sequence>
<dbReference type="OrthoDB" id="16673at2"/>
<dbReference type="InterPro" id="IPR005546">
    <property type="entry name" value="Autotransporte_beta"/>
</dbReference>
<dbReference type="EMBL" id="AP006861">
    <property type="protein sequence ID" value="BAE81506.1"/>
    <property type="molecule type" value="Genomic_DNA"/>
</dbReference>
<protein>
    <submittedName>
        <fullName evidence="2">Outer membrane protein</fullName>
    </submittedName>
</protein>
<dbReference type="KEGG" id="cfe:CF0734"/>
<dbReference type="AlphaFoldDB" id="Q253N2"/>
<dbReference type="STRING" id="264202.CF0734"/>
<evidence type="ECO:0000313" key="3">
    <source>
        <dbReference type="Proteomes" id="UP000001260"/>
    </source>
</evidence>
<evidence type="ECO:0000259" key="1">
    <source>
        <dbReference type="PROSITE" id="PS51208"/>
    </source>
</evidence>
<dbReference type="SMART" id="SM00869">
    <property type="entry name" value="Autotransporter"/>
    <property type="match status" value="1"/>
</dbReference>
<dbReference type="InterPro" id="IPR036709">
    <property type="entry name" value="Autotransporte_beta_dom_sf"/>
</dbReference>
<organism evidence="2 3">
    <name type="scientific">Chlamydia felis (strain Fe/C-56)</name>
    <name type="common">Chlamydophila felis</name>
    <dbReference type="NCBI Taxonomy" id="264202"/>
    <lineage>
        <taxon>Bacteria</taxon>
        <taxon>Pseudomonadati</taxon>
        <taxon>Chlamydiota</taxon>
        <taxon>Chlamydiia</taxon>
        <taxon>Chlamydiales</taxon>
        <taxon>Chlamydiaceae</taxon>
        <taxon>Chlamydia/Chlamydophila group</taxon>
        <taxon>Chlamydia</taxon>
    </lineage>
</organism>
<dbReference type="eggNOG" id="COG3210">
    <property type="taxonomic scope" value="Bacteria"/>
</dbReference>
<dbReference type="Gene3D" id="2.40.128.130">
    <property type="entry name" value="Autotransporter beta-domain"/>
    <property type="match status" value="1"/>
</dbReference>
<dbReference type="SUPFAM" id="SSF103515">
    <property type="entry name" value="Autotransporter"/>
    <property type="match status" value="1"/>
</dbReference>
<name>Q253N2_CHLFF</name>
<proteinExistence type="predicted"/>
<keyword evidence="3" id="KW-1185">Reference proteome</keyword>
<reference evidence="2 3" key="1">
    <citation type="journal article" date="2006" name="DNA Res.">
        <title>Genome sequence of the cat pathogen, Chlamydophila felis.</title>
        <authorList>
            <person name="Azuma Y."/>
            <person name="Hirakawa H."/>
            <person name="Yamashita A."/>
            <person name="Cai Y."/>
            <person name="Rahman M.A."/>
            <person name="Suzuki H."/>
            <person name="Mitaku S."/>
            <person name="Toh H."/>
            <person name="Goto S."/>
            <person name="Murakami T."/>
            <person name="Sugi K."/>
            <person name="Hayashi H."/>
            <person name="Fukushi H."/>
            <person name="Hattori M."/>
            <person name="Kuhara S."/>
            <person name="Shirai M."/>
        </authorList>
    </citation>
    <scope>NUCLEOTIDE SEQUENCE [LARGE SCALE GENOMIC DNA]</scope>
    <source>
        <strain evidence="2 3">Fe/C-56</strain>
    </source>
</reference>
<evidence type="ECO:0000313" key="2">
    <source>
        <dbReference type="EMBL" id="BAE81506.1"/>
    </source>
</evidence>
<accession>Q253N2</accession>
<feature type="domain" description="Autotransporter" evidence="1">
    <location>
        <begin position="20"/>
        <end position="297"/>
    </location>
</feature>
<dbReference type="PROSITE" id="PS51208">
    <property type="entry name" value="AUTOTRANSPORTER"/>
    <property type="match status" value="1"/>
</dbReference>
<dbReference type="HOGENOM" id="CLU_059157_0_0_0"/>
<gene>
    <name evidence="2" type="primary">omp14</name>
    <name evidence="2" type="ordered locus">CF0734</name>
</gene>